<dbReference type="InParanoid" id="E5A1U3"/>
<dbReference type="EMBL" id="FP929132">
    <property type="protein sequence ID" value="CBX97660.1"/>
    <property type="molecule type" value="Genomic_DNA"/>
</dbReference>
<accession>E5A1U3</accession>
<protein>
    <submittedName>
        <fullName evidence="1">Predicted protein</fullName>
    </submittedName>
</protein>
<dbReference type="eggNOG" id="ENOG502R7QF">
    <property type="taxonomic scope" value="Eukaryota"/>
</dbReference>
<dbReference type="OrthoDB" id="3786878at2759"/>
<gene>
    <name evidence="1" type="ORF">LEMA_P090690.1</name>
</gene>
<dbReference type="GeneID" id="13285775"/>
<keyword evidence="2" id="KW-1185">Reference proteome</keyword>
<dbReference type="Proteomes" id="UP000002668">
    <property type="component" value="Genome"/>
</dbReference>
<dbReference type="VEuPathDB" id="FungiDB:LEMA_P090690.1"/>
<evidence type="ECO:0000313" key="2">
    <source>
        <dbReference type="Proteomes" id="UP000002668"/>
    </source>
</evidence>
<organism evidence="2">
    <name type="scientific">Leptosphaeria maculans (strain JN3 / isolate v23.1.3 / race Av1-4-5-6-7-8)</name>
    <name type="common">Blackleg fungus</name>
    <name type="synonym">Phoma lingam</name>
    <dbReference type="NCBI Taxonomy" id="985895"/>
    <lineage>
        <taxon>Eukaryota</taxon>
        <taxon>Fungi</taxon>
        <taxon>Dikarya</taxon>
        <taxon>Ascomycota</taxon>
        <taxon>Pezizomycotina</taxon>
        <taxon>Dothideomycetes</taxon>
        <taxon>Pleosporomycetidae</taxon>
        <taxon>Pleosporales</taxon>
        <taxon>Pleosporineae</taxon>
        <taxon>Leptosphaeriaceae</taxon>
        <taxon>Plenodomus</taxon>
        <taxon>Plenodomus lingam/Leptosphaeria maculans species complex</taxon>
    </lineage>
</organism>
<name>E5A1U3_LEPMJ</name>
<proteinExistence type="predicted"/>
<dbReference type="HOGENOM" id="CLU_750212_0_0_1"/>
<dbReference type="AlphaFoldDB" id="E5A1U3"/>
<evidence type="ECO:0000313" key="1">
    <source>
        <dbReference type="EMBL" id="CBX97660.1"/>
    </source>
</evidence>
<sequence length="369" mass="41154">MTKHSWQLYRSALLLADKVESLNNVHVGGKEEMRQVEANTVSSREQTARVYIPTGAQPRMSRLRRESYRNIRIASSGLSGYSGSNVSDTRTYPPPKVDVKRRIQQEEMNARFTLHEGNTVRQGSCDGSSVAAMVMSGSRDDRLVLPNLHYIKVHELRALIEWMTKMEAVAQSGSMSCVEKVLHCIQLLQTGCRYESLAVIFSRSPCEIKDSCLEVMKGLLQLHGATVNRVGGQEMYMPLWKIWRKFEATKGRASAYYGFQWIEVAKVLVTLNLYIGRWRMQGMFATDGPTFLWGRFFVSHGGGGGGGGVQPMKRVVVASTIEGEVVDDDNDDSTGTDKNCGVQSVPEQGLEMEDERGVMQEHSQAITAC</sequence>
<reference evidence="2" key="1">
    <citation type="journal article" date="2011" name="Nat. Commun.">
        <title>Effector diversification within compartments of the Leptosphaeria maculans genome affected by Repeat-Induced Point mutations.</title>
        <authorList>
            <person name="Rouxel T."/>
            <person name="Grandaubert J."/>
            <person name="Hane J.K."/>
            <person name="Hoede C."/>
            <person name="van de Wouw A.P."/>
            <person name="Couloux A."/>
            <person name="Dominguez V."/>
            <person name="Anthouard V."/>
            <person name="Bally P."/>
            <person name="Bourras S."/>
            <person name="Cozijnsen A.J."/>
            <person name="Ciuffetti L.M."/>
            <person name="Degrave A."/>
            <person name="Dilmaghani A."/>
            <person name="Duret L."/>
            <person name="Fudal I."/>
            <person name="Goodwin S.B."/>
            <person name="Gout L."/>
            <person name="Glaser N."/>
            <person name="Linglin J."/>
            <person name="Kema G.H.J."/>
            <person name="Lapalu N."/>
            <person name="Lawrence C.B."/>
            <person name="May K."/>
            <person name="Meyer M."/>
            <person name="Ollivier B."/>
            <person name="Poulain J."/>
            <person name="Schoch C.L."/>
            <person name="Simon A."/>
            <person name="Spatafora J.W."/>
            <person name="Stachowiak A."/>
            <person name="Turgeon B.G."/>
            <person name="Tyler B.M."/>
            <person name="Vincent D."/>
            <person name="Weissenbach J."/>
            <person name="Amselem J."/>
            <person name="Quesneville H."/>
            <person name="Oliver R.P."/>
            <person name="Wincker P."/>
            <person name="Balesdent M.-H."/>
            <person name="Howlett B.J."/>
        </authorList>
    </citation>
    <scope>NUCLEOTIDE SEQUENCE [LARGE SCALE GENOMIC DNA]</scope>
    <source>
        <strain evidence="2">JN3 / isolate v23.1.3 / race Av1-4-5-6-7-8</strain>
    </source>
</reference>